<dbReference type="PANTHER" id="PTHR43280:SF2">
    <property type="entry name" value="HTH-TYPE TRANSCRIPTIONAL REGULATOR EXSA"/>
    <property type="match status" value="1"/>
</dbReference>
<dbReference type="InterPro" id="IPR002491">
    <property type="entry name" value="ABC_transptr_periplasmic_BD"/>
</dbReference>
<dbReference type="SUPFAM" id="SSF46689">
    <property type="entry name" value="Homeodomain-like"/>
    <property type="match status" value="2"/>
</dbReference>
<dbReference type="Proteomes" id="UP000249204">
    <property type="component" value="Unassembled WGS sequence"/>
</dbReference>
<gene>
    <name evidence="6" type="ORF">DN757_07930</name>
</gene>
<keyword evidence="1" id="KW-0805">Transcription regulation</keyword>
<keyword evidence="2" id="KW-0238">DNA-binding</keyword>
<evidence type="ECO:0000259" key="4">
    <source>
        <dbReference type="PROSITE" id="PS01124"/>
    </source>
</evidence>
<evidence type="ECO:0000259" key="5">
    <source>
        <dbReference type="PROSITE" id="PS50983"/>
    </source>
</evidence>
<dbReference type="SMART" id="SM00342">
    <property type="entry name" value="HTH_ARAC"/>
    <property type="match status" value="1"/>
</dbReference>
<reference evidence="6 7" key="1">
    <citation type="submission" date="2018-06" db="EMBL/GenBank/DDBJ databases">
        <title>Isolation of heavy metals resistant Paenibacillus silvae NC2 from Gold-Copper mine in ZiJin, China.</title>
        <authorList>
            <person name="Xu J."/>
            <person name="Mazhar H.S."/>
            <person name="Rensing C."/>
        </authorList>
    </citation>
    <scope>NUCLEOTIDE SEQUENCE [LARGE SCALE GENOMIC DNA]</scope>
    <source>
        <strain evidence="6 7">NC2</strain>
    </source>
</reference>
<name>A0A2W6P943_9BACL</name>
<dbReference type="GO" id="GO:0003700">
    <property type="term" value="F:DNA-binding transcription factor activity"/>
    <property type="evidence" value="ECO:0007669"/>
    <property type="project" value="InterPro"/>
</dbReference>
<dbReference type="Gene3D" id="1.10.10.60">
    <property type="entry name" value="Homeodomain-like"/>
    <property type="match status" value="2"/>
</dbReference>
<accession>A0A2W6P943</accession>
<evidence type="ECO:0000256" key="2">
    <source>
        <dbReference type="ARBA" id="ARBA00023125"/>
    </source>
</evidence>
<dbReference type="EMBL" id="QKWW01000022">
    <property type="protein sequence ID" value="PZT56230.1"/>
    <property type="molecule type" value="Genomic_DNA"/>
</dbReference>
<dbReference type="RefSeq" id="WP_111269729.1">
    <property type="nucleotide sequence ID" value="NZ_QKWW01000022.1"/>
</dbReference>
<dbReference type="SUPFAM" id="SSF53807">
    <property type="entry name" value="Helical backbone' metal receptor"/>
    <property type="match status" value="1"/>
</dbReference>
<dbReference type="Gene3D" id="3.40.50.1980">
    <property type="entry name" value="Nitrogenase molybdenum iron protein domain"/>
    <property type="match status" value="2"/>
</dbReference>
<sequence>MNMKTEGLKKPPPIPAYSLLGMEYFWITRDQRRMFDLQGQYGFLIVEKGRGKIADQLMLLEPGDTVLMDSVSGVELESGTEPLAGYFIIFHAVGWPDQKDMISNMSENLRPVRIKPNTSYLNEVKAMYASIEHCAEPLQQFKLQLQFQSILYEFCRVGMTVKPEENSLLAVRKSIAYLQEHYDEEHNVAQLASQLNLSRRHYTRLFKQLTGKAPIEFLNEYRINRSKELLLMKNEPSHHISSQIGMRDVTYFNRRFKQRVGCSPKEYVRKRHIDSRIVTLHYAGEILALGMKPIGSLDYTLEQLQPEAPAIQSIGYNTCQLNKVKALHPDLIIASDFTDHAELAALGEIAPVIVIPWDMDAFDRLQRVARVLGKEQEAEAWRERYRSKKLTARAHCSQFMFPTETAAIVRMEEEKVWIHASRFFPTFYNVIGFQPTPLMQQTTEVYPDMRRVSLQLHQLEQLEADRLYIVENDGVSFTRLFEQLQKSNGWQALSAVRNRKVYRLRLQGISNSAYTLEWQLGRISCLMNPAPYDPSSDDYVTVLL</sequence>
<evidence type="ECO:0000256" key="1">
    <source>
        <dbReference type="ARBA" id="ARBA00023015"/>
    </source>
</evidence>
<evidence type="ECO:0008006" key="8">
    <source>
        <dbReference type="Google" id="ProtNLM"/>
    </source>
</evidence>
<evidence type="ECO:0000313" key="7">
    <source>
        <dbReference type="Proteomes" id="UP000249204"/>
    </source>
</evidence>
<proteinExistence type="predicted"/>
<protein>
    <recommendedName>
        <fullName evidence="8">AraC family transcriptional regulator</fullName>
    </recommendedName>
</protein>
<feature type="domain" description="Fe/B12 periplasmic-binding" evidence="5">
    <location>
        <begin position="276"/>
        <end position="531"/>
    </location>
</feature>
<dbReference type="PANTHER" id="PTHR43280">
    <property type="entry name" value="ARAC-FAMILY TRANSCRIPTIONAL REGULATOR"/>
    <property type="match status" value="1"/>
</dbReference>
<comment type="caution">
    <text evidence="6">The sequence shown here is derived from an EMBL/GenBank/DDBJ whole genome shotgun (WGS) entry which is preliminary data.</text>
</comment>
<evidence type="ECO:0000313" key="6">
    <source>
        <dbReference type="EMBL" id="PZT56230.1"/>
    </source>
</evidence>
<dbReference type="GO" id="GO:0043565">
    <property type="term" value="F:sequence-specific DNA binding"/>
    <property type="evidence" value="ECO:0007669"/>
    <property type="project" value="InterPro"/>
</dbReference>
<dbReference type="PROSITE" id="PS01124">
    <property type="entry name" value="HTH_ARAC_FAMILY_2"/>
    <property type="match status" value="1"/>
</dbReference>
<organism evidence="6 7">
    <name type="scientific">Paenibacillus silvae</name>
    <dbReference type="NCBI Taxonomy" id="1325358"/>
    <lineage>
        <taxon>Bacteria</taxon>
        <taxon>Bacillati</taxon>
        <taxon>Bacillota</taxon>
        <taxon>Bacilli</taxon>
        <taxon>Bacillales</taxon>
        <taxon>Paenibacillaceae</taxon>
        <taxon>Paenibacillus</taxon>
    </lineage>
</organism>
<keyword evidence="3" id="KW-0804">Transcription</keyword>
<dbReference type="PROSITE" id="PS50983">
    <property type="entry name" value="FE_B12_PBP"/>
    <property type="match status" value="1"/>
</dbReference>
<dbReference type="Pfam" id="PF12833">
    <property type="entry name" value="HTH_18"/>
    <property type="match status" value="1"/>
</dbReference>
<feature type="domain" description="HTH araC/xylS-type" evidence="4">
    <location>
        <begin position="172"/>
        <end position="270"/>
    </location>
</feature>
<dbReference type="AlphaFoldDB" id="A0A2W6P943"/>
<dbReference type="Pfam" id="PF01497">
    <property type="entry name" value="Peripla_BP_2"/>
    <property type="match status" value="1"/>
</dbReference>
<dbReference type="InterPro" id="IPR018060">
    <property type="entry name" value="HTH_AraC"/>
</dbReference>
<dbReference type="InterPro" id="IPR009057">
    <property type="entry name" value="Homeodomain-like_sf"/>
</dbReference>
<evidence type="ECO:0000256" key="3">
    <source>
        <dbReference type="ARBA" id="ARBA00023163"/>
    </source>
</evidence>